<accession>A0A345PK44</accession>
<dbReference type="Gene3D" id="3.40.50.720">
    <property type="entry name" value="NAD(P)-binding Rossmann-like Domain"/>
    <property type="match status" value="1"/>
</dbReference>
<evidence type="ECO:0000256" key="1">
    <source>
        <dbReference type="ARBA" id="ARBA00009919"/>
    </source>
</evidence>
<keyword evidence="4" id="KW-1185">Reference proteome</keyword>
<protein>
    <submittedName>
        <fullName evidence="3">Thiamine biosynthesis protein MoeB</fullName>
    </submittedName>
</protein>
<dbReference type="AlphaFoldDB" id="A0A345PK44"/>
<evidence type="ECO:0000259" key="2">
    <source>
        <dbReference type="Pfam" id="PF00899"/>
    </source>
</evidence>
<dbReference type="InterPro" id="IPR035985">
    <property type="entry name" value="Ubiquitin-activating_enz"/>
</dbReference>
<dbReference type="GO" id="GO:0016779">
    <property type="term" value="F:nucleotidyltransferase activity"/>
    <property type="evidence" value="ECO:0007669"/>
    <property type="project" value="TreeGrafter"/>
</dbReference>
<dbReference type="KEGG" id="ocn:CUC15_16155"/>
<dbReference type="InterPro" id="IPR045886">
    <property type="entry name" value="ThiF/MoeB/HesA"/>
</dbReference>
<organism evidence="3 4">
    <name type="scientific">Oceanobacillus zhaokaii</name>
    <dbReference type="NCBI Taxonomy" id="2052660"/>
    <lineage>
        <taxon>Bacteria</taxon>
        <taxon>Bacillati</taxon>
        <taxon>Bacillota</taxon>
        <taxon>Bacilli</taxon>
        <taxon>Bacillales</taxon>
        <taxon>Bacillaceae</taxon>
        <taxon>Oceanobacillus</taxon>
    </lineage>
</organism>
<reference evidence="4" key="1">
    <citation type="submission" date="2017-11" db="EMBL/GenBank/DDBJ databases">
        <authorList>
            <person name="Zhu W."/>
        </authorList>
    </citation>
    <scope>NUCLEOTIDE SEQUENCE [LARGE SCALE GENOMIC DNA]</scope>
    <source>
        <strain evidence="4">160</strain>
    </source>
</reference>
<dbReference type="GO" id="GO:0004792">
    <property type="term" value="F:thiosulfate-cyanide sulfurtransferase activity"/>
    <property type="evidence" value="ECO:0007669"/>
    <property type="project" value="TreeGrafter"/>
</dbReference>
<comment type="similarity">
    <text evidence="1">Belongs to the HesA/MoeB/ThiF family.</text>
</comment>
<dbReference type="GO" id="GO:0005737">
    <property type="term" value="C:cytoplasm"/>
    <property type="evidence" value="ECO:0007669"/>
    <property type="project" value="TreeGrafter"/>
</dbReference>
<dbReference type="GO" id="GO:0002143">
    <property type="term" value="P:tRNA wobble position uridine thiolation"/>
    <property type="evidence" value="ECO:0007669"/>
    <property type="project" value="TreeGrafter"/>
</dbReference>
<gene>
    <name evidence="3" type="ORF">CUC15_16155</name>
</gene>
<evidence type="ECO:0000313" key="4">
    <source>
        <dbReference type="Proteomes" id="UP000253908"/>
    </source>
</evidence>
<dbReference type="RefSeq" id="WP_114917660.1">
    <property type="nucleotide sequence ID" value="NZ_CP024848.1"/>
</dbReference>
<name>A0A345PK44_9BACI</name>
<dbReference type="Proteomes" id="UP000253908">
    <property type="component" value="Chromosome"/>
</dbReference>
<dbReference type="InterPro" id="IPR000594">
    <property type="entry name" value="ThiF_NAD_FAD-bd"/>
</dbReference>
<dbReference type="PANTHER" id="PTHR10953:SF102">
    <property type="entry name" value="ADENYLYLTRANSFERASE AND SULFURTRANSFERASE MOCS3"/>
    <property type="match status" value="1"/>
</dbReference>
<dbReference type="Pfam" id="PF00899">
    <property type="entry name" value="ThiF"/>
    <property type="match status" value="1"/>
</dbReference>
<sequence length="336" mass="37221">MADRYSRQKLFKPIGTVGQQKIGEKHILILGCGALGTANAENLVRAGIGKLTIIDRDYVEFSNLHRQHLFTEQDAIDQIPKVIAAKSKLEAINSNVLIEAHILDATAVTLRPLLKEVDLVIDATDNFDTRLMMNDLLQQLHIPWIYGTCVGSTGMSYTILPKQTPCLHCLLDAAPPNGATCDSAGIISPAVQMVVAHQTTEALKLLIGDSDSLRTTLVTFDLWNNHYQMIKVDKAMDSACPACGMDATYPYLHYEATTKTEILCGRNTVQIRANREMQLAELANHLKSVGQVKGNDFLLSLDYQSYRVVFFQDGRTLIHGTDSIENAKKIYYQLVG</sequence>
<dbReference type="SUPFAM" id="SSF69572">
    <property type="entry name" value="Activating enzymes of the ubiquitin-like proteins"/>
    <property type="match status" value="1"/>
</dbReference>
<dbReference type="GO" id="GO:0042292">
    <property type="term" value="F:URM1 activating enzyme activity"/>
    <property type="evidence" value="ECO:0007669"/>
    <property type="project" value="TreeGrafter"/>
</dbReference>
<dbReference type="GO" id="GO:0032447">
    <property type="term" value="P:protein urmylation"/>
    <property type="evidence" value="ECO:0007669"/>
    <property type="project" value="TreeGrafter"/>
</dbReference>
<dbReference type="OrthoDB" id="9804286at2"/>
<dbReference type="FunFam" id="3.40.50.720:FF:000080">
    <property type="entry name" value="Thiazole biosynthesis adenylyltransferase ThiF"/>
    <property type="match status" value="1"/>
</dbReference>
<dbReference type="NCBIfam" id="NF009123">
    <property type="entry name" value="PRK12475.1"/>
    <property type="match status" value="1"/>
</dbReference>
<feature type="domain" description="THIF-type NAD/FAD binding fold" evidence="2">
    <location>
        <begin position="5"/>
        <end position="241"/>
    </location>
</feature>
<dbReference type="CDD" id="cd00757">
    <property type="entry name" value="ThiF_MoeB_HesA_family"/>
    <property type="match status" value="1"/>
</dbReference>
<dbReference type="EMBL" id="CP024848">
    <property type="protein sequence ID" value="AXI10374.1"/>
    <property type="molecule type" value="Genomic_DNA"/>
</dbReference>
<proteinExistence type="inferred from homology"/>
<evidence type="ECO:0000313" key="3">
    <source>
        <dbReference type="EMBL" id="AXI10374.1"/>
    </source>
</evidence>
<dbReference type="PANTHER" id="PTHR10953">
    <property type="entry name" value="UBIQUITIN-ACTIVATING ENZYME E1"/>
    <property type="match status" value="1"/>
</dbReference>